<sequence length="103" mass="11956">MPTIDTILARCPHEVSRCYQSKAIQIDQAMANGTPYRSLGGKRLRCRKGYLRFKIGHAWRLLYQLTANGYEPCALISRQSFDREMKRRRDIKFCNPPSQESCS</sequence>
<comment type="caution">
    <text evidence="2">The sequence shown here is derived from an EMBL/GenBank/DDBJ whole genome shotgun (WGS) entry which is preliminary data.</text>
</comment>
<name>A0ABU9GFX0_COBMA</name>
<protein>
    <recommendedName>
        <fullName evidence="1">ParE-like toxin domain-containing protein</fullName>
    </recommendedName>
</protein>
<accession>A0ABU9GFX0</accession>
<dbReference type="InterPro" id="IPR056925">
    <property type="entry name" value="ParE-like"/>
</dbReference>
<organism evidence="2 3">
    <name type="scientific">Cobetia marina</name>
    <name type="common">Deleya marina</name>
    <dbReference type="NCBI Taxonomy" id="28258"/>
    <lineage>
        <taxon>Bacteria</taxon>
        <taxon>Pseudomonadati</taxon>
        <taxon>Pseudomonadota</taxon>
        <taxon>Gammaproteobacteria</taxon>
        <taxon>Oceanospirillales</taxon>
        <taxon>Halomonadaceae</taxon>
        <taxon>Cobetia</taxon>
    </lineage>
</organism>
<gene>
    <name evidence="2" type="ORF">V6243_03495</name>
</gene>
<reference evidence="2 3" key="1">
    <citation type="submission" date="2024-02" db="EMBL/GenBank/DDBJ databases">
        <title>Bacteria isolated from the canopy kelp, Nereocystis luetkeana.</title>
        <authorList>
            <person name="Pfister C.A."/>
            <person name="Younker I.T."/>
            <person name="Light S.H."/>
        </authorList>
    </citation>
    <scope>NUCLEOTIDE SEQUENCE [LARGE SCALE GENOMIC DNA]</scope>
    <source>
        <strain evidence="2 3">TI.5.07</strain>
    </source>
</reference>
<keyword evidence="3" id="KW-1185">Reference proteome</keyword>
<dbReference type="EMBL" id="JBAKAP010000003">
    <property type="protein sequence ID" value="MEL0615882.1"/>
    <property type="molecule type" value="Genomic_DNA"/>
</dbReference>
<dbReference type="Pfam" id="PF24732">
    <property type="entry name" value="ParE_like"/>
    <property type="match status" value="1"/>
</dbReference>
<proteinExistence type="predicted"/>
<evidence type="ECO:0000313" key="3">
    <source>
        <dbReference type="Proteomes" id="UP001378242"/>
    </source>
</evidence>
<dbReference type="Proteomes" id="UP001378242">
    <property type="component" value="Unassembled WGS sequence"/>
</dbReference>
<dbReference type="RefSeq" id="WP_341541865.1">
    <property type="nucleotide sequence ID" value="NZ_JBAKAP010000003.1"/>
</dbReference>
<evidence type="ECO:0000259" key="1">
    <source>
        <dbReference type="Pfam" id="PF24732"/>
    </source>
</evidence>
<evidence type="ECO:0000313" key="2">
    <source>
        <dbReference type="EMBL" id="MEL0615882.1"/>
    </source>
</evidence>
<feature type="domain" description="ParE-like toxin" evidence="1">
    <location>
        <begin position="18"/>
        <end position="82"/>
    </location>
</feature>